<evidence type="ECO:0000256" key="1">
    <source>
        <dbReference type="SAM" id="Coils"/>
    </source>
</evidence>
<sequence>MGVSPELQSAFAAAADELLERLQQIVDQAVEQTRARLQAEHDAARRQVEAELEARAGAMEKEGQVMAAARADEVLDLSLAGERDVSVLRSTLCAVDGSMLAATFSGRWDTQAPKDSRGRFFIDYPPQVFDPLLGYLRETKLAGPGTPVVWPPPVAEEHQGLFRKMAEYYGVAPPPVFSRTPSRFAGTNNSVDIDGSPEAIRLSADVPVTLRGLQVLGPRTEEVAQYVGWLAVHRGDEQLVRQDVDYTVEAAEGVAAELMLDSPVELEAGVAVLCVRGPPSTCGESSGHQSEVVADGVVVTYANSPLDEAGTGLLEGVIPGVVLSRQL</sequence>
<evidence type="ECO:0000313" key="4">
    <source>
        <dbReference type="EMBL" id="CAK0854844.1"/>
    </source>
</evidence>
<dbReference type="SUPFAM" id="SSF54695">
    <property type="entry name" value="POZ domain"/>
    <property type="match status" value="1"/>
</dbReference>
<organism evidence="4 5">
    <name type="scientific">Prorocentrum cordatum</name>
    <dbReference type="NCBI Taxonomy" id="2364126"/>
    <lineage>
        <taxon>Eukaryota</taxon>
        <taxon>Sar</taxon>
        <taxon>Alveolata</taxon>
        <taxon>Dinophyceae</taxon>
        <taxon>Prorocentrales</taxon>
        <taxon>Prorocentraceae</taxon>
        <taxon>Prorocentrum</taxon>
    </lineage>
</organism>
<dbReference type="PANTHER" id="PTHR14499">
    <property type="entry name" value="POTASSIUM CHANNEL TETRAMERIZATION DOMAIN-CONTAINING"/>
    <property type="match status" value="1"/>
</dbReference>
<evidence type="ECO:0000259" key="3">
    <source>
        <dbReference type="Pfam" id="PF08005"/>
    </source>
</evidence>
<dbReference type="Proteomes" id="UP001189429">
    <property type="component" value="Unassembled WGS sequence"/>
</dbReference>
<dbReference type="Pfam" id="PF02214">
    <property type="entry name" value="BTB_2"/>
    <property type="match status" value="1"/>
</dbReference>
<evidence type="ECO:0008006" key="6">
    <source>
        <dbReference type="Google" id="ProtNLM"/>
    </source>
</evidence>
<dbReference type="Gene3D" id="3.30.710.10">
    <property type="entry name" value="Potassium Channel Kv1.1, Chain A"/>
    <property type="match status" value="1"/>
</dbReference>
<dbReference type="Gene3D" id="2.60.120.820">
    <property type="entry name" value="PHR domain"/>
    <property type="match status" value="1"/>
</dbReference>
<reference evidence="4" key="1">
    <citation type="submission" date="2023-10" db="EMBL/GenBank/DDBJ databases">
        <authorList>
            <person name="Chen Y."/>
            <person name="Shah S."/>
            <person name="Dougan E. K."/>
            <person name="Thang M."/>
            <person name="Chan C."/>
        </authorList>
    </citation>
    <scope>NUCLEOTIDE SEQUENCE [LARGE SCALE GENOMIC DNA]</scope>
</reference>
<dbReference type="PANTHER" id="PTHR14499:SF136">
    <property type="entry name" value="GH08630P"/>
    <property type="match status" value="1"/>
</dbReference>
<proteinExistence type="predicted"/>
<keyword evidence="1" id="KW-0175">Coiled coil</keyword>
<name>A0ABN9U784_9DINO</name>
<feature type="domain" description="Potassium channel tetramerisation-type BTB" evidence="2">
    <location>
        <begin position="84"/>
        <end position="143"/>
    </location>
</feature>
<dbReference type="EMBL" id="CAUYUJ010015504">
    <property type="protein sequence ID" value="CAK0854844.1"/>
    <property type="molecule type" value="Genomic_DNA"/>
</dbReference>
<comment type="caution">
    <text evidence="4">The sequence shown here is derived from an EMBL/GenBank/DDBJ whole genome shotgun (WGS) entry which is preliminary data.</text>
</comment>
<accession>A0ABN9U784</accession>
<feature type="domain" description="PHR" evidence="3">
    <location>
        <begin position="182"/>
        <end position="322"/>
    </location>
</feature>
<evidence type="ECO:0000259" key="2">
    <source>
        <dbReference type="Pfam" id="PF02214"/>
    </source>
</evidence>
<dbReference type="InterPro" id="IPR011333">
    <property type="entry name" value="SKP1/BTB/POZ_sf"/>
</dbReference>
<dbReference type="InterPro" id="IPR012983">
    <property type="entry name" value="PHR"/>
</dbReference>
<keyword evidence="5" id="KW-1185">Reference proteome</keyword>
<dbReference type="InterPro" id="IPR038648">
    <property type="entry name" value="PHR_sf"/>
</dbReference>
<feature type="coiled-coil region" evidence="1">
    <location>
        <begin position="12"/>
        <end position="54"/>
    </location>
</feature>
<protein>
    <recommendedName>
        <fullName evidence="6">Potassium channel tetramerisation-type BTB domain-containing protein</fullName>
    </recommendedName>
</protein>
<dbReference type="Pfam" id="PF08005">
    <property type="entry name" value="PHR"/>
    <property type="match status" value="1"/>
</dbReference>
<gene>
    <name evidence="4" type="ORF">PCOR1329_LOCUS45783</name>
</gene>
<evidence type="ECO:0000313" key="5">
    <source>
        <dbReference type="Proteomes" id="UP001189429"/>
    </source>
</evidence>
<dbReference type="InterPro" id="IPR003131">
    <property type="entry name" value="T1-type_BTB"/>
</dbReference>